<organism evidence="2 3">
    <name type="scientific">Streptococcus oralis subsp. tigurinus</name>
    <dbReference type="NCBI Taxonomy" id="1077464"/>
    <lineage>
        <taxon>Bacteria</taxon>
        <taxon>Bacillati</taxon>
        <taxon>Bacillota</taxon>
        <taxon>Bacilli</taxon>
        <taxon>Lactobacillales</taxon>
        <taxon>Streptococcaceae</taxon>
        <taxon>Streptococcus</taxon>
    </lineage>
</organism>
<sequence>MDNLKIEVDRFIVFLKSIERTFVGIPFDDCYSFKVEIVQHNEAEAIFKAMKSNVVIMLYNYVEAAVRKTMSDFYNKFNTSTCSYSEVILELRKLWISSKVKDIKESTIVSDVFEMIENSINQEFFISLDFEKDFSLSGNADVRTIKEILYKHGVPFEESQFSDYGGSLKSIKDMRNSLAHGNISFEENGKNLTVADIEKYRDHIYSCINDFCELVNSQSF</sequence>
<feature type="domain" description="MAE-28990/MAE-18760-like HEPN" evidence="1">
    <location>
        <begin position="7"/>
        <end position="215"/>
    </location>
</feature>
<dbReference type="Pfam" id="PF18737">
    <property type="entry name" value="HEPN_MAE_28990"/>
    <property type="match status" value="1"/>
</dbReference>
<comment type="caution">
    <text evidence="2">The sequence shown here is derived from an EMBL/GenBank/DDBJ whole genome shotgun (WGS) entry which is preliminary data.</text>
</comment>
<name>A0A1X0WUX1_STROR</name>
<dbReference type="AlphaFoldDB" id="A0A1X0WUX1"/>
<protein>
    <recommendedName>
        <fullName evidence="1">MAE-28990/MAE-18760-like HEPN domain-containing protein</fullName>
    </recommendedName>
</protein>
<dbReference type="EMBL" id="LNVG01000003">
    <property type="protein sequence ID" value="ORJ30563.1"/>
    <property type="molecule type" value="Genomic_DNA"/>
</dbReference>
<dbReference type="Proteomes" id="UP000192789">
    <property type="component" value="Unassembled WGS sequence"/>
</dbReference>
<evidence type="ECO:0000313" key="2">
    <source>
        <dbReference type="EMBL" id="ORJ30563.1"/>
    </source>
</evidence>
<dbReference type="InterPro" id="IPR040788">
    <property type="entry name" value="HEPN_MAE_28990"/>
</dbReference>
<gene>
    <name evidence="2" type="ORF">ATE35_07785</name>
</gene>
<evidence type="ECO:0000259" key="1">
    <source>
        <dbReference type="Pfam" id="PF18737"/>
    </source>
</evidence>
<accession>A0A1X0WUX1</accession>
<reference evidence="2 3" key="1">
    <citation type="journal article" date="2016" name="PLoS ONE">
        <title>Comparative Genomics Analysis of Streptococcus tigurinus Strains Identifies Genetic Elements Specifically and Uniquely Present in Highly Virulent Strains.</title>
        <authorList>
            <person name="Diene S.M."/>
            <person name="Francois P."/>
            <person name="Zbinden A."/>
            <person name="Entenza J.M."/>
            <person name="Resch G."/>
        </authorList>
    </citation>
    <scope>NUCLEOTIDE SEQUENCE [LARGE SCALE GENOMIC DNA]</scope>
    <source>
        <strain evidence="2 3">AZ_14</strain>
    </source>
</reference>
<dbReference type="RefSeq" id="WP_049489726.1">
    <property type="nucleotide sequence ID" value="NZ_LNVG01000003.1"/>
</dbReference>
<proteinExistence type="predicted"/>
<evidence type="ECO:0000313" key="3">
    <source>
        <dbReference type="Proteomes" id="UP000192789"/>
    </source>
</evidence>